<dbReference type="Proteomes" id="UP001054945">
    <property type="component" value="Unassembled WGS sequence"/>
</dbReference>
<evidence type="ECO:0000256" key="2">
    <source>
        <dbReference type="SAM" id="Phobius"/>
    </source>
</evidence>
<feature type="transmembrane region" description="Helical" evidence="2">
    <location>
        <begin position="64"/>
        <end position="83"/>
    </location>
</feature>
<feature type="transmembrane region" description="Helical" evidence="2">
    <location>
        <begin position="12"/>
        <end position="34"/>
    </location>
</feature>
<evidence type="ECO:0000313" key="4">
    <source>
        <dbReference type="Proteomes" id="UP001054945"/>
    </source>
</evidence>
<proteinExistence type="predicted"/>
<keyword evidence="2" id="KW-0812">Transmembrane</keyword>
<keyword evidence="4" id="KW-1185">Reference proteome</keyword>
<keyword evidence="2" id="KW-0472">Membrane</keyword>
<protein>
    <submittedName>
        <fullName evidence="3">Major facilitator superfamily domain-containing protein 12</fullName>
    </submittedName>
</protein>
<evidence type="ECO:0000256" key="1">
    <source>
        <dbReference type="SAM" id="MobiDB-lite"/>
    </source>
</evidence>
<comment type="caution">
    <text evidence="3">The sequence shown here is derived from an EMBL/GenBank/DDBJ whole genome shotgun (WGS) entry which is preliminary data.</text>
</comment>
<name>A0AAV4SJX0_CAEEX</name>
<reference evidence="3 4" key="1">
    <citation type="submission" date="2021-06" db="EMBL/GenBank/DDBJ databases">
        <title>Caerostris extrusa draft genome.</title>
        <authorList>
            <person name="Kono N."/>
            <person name="Arakawa K."/>
        </authorList>
    </citation>
    <scope>NUCLEOTIDE SEQUENCE [LARGE SCALE GENOMIC DNA]</scope>
</reference>
<dbReference type="EMBL" id="BPLR01009543">
    <property type="protein sequence ID" value="GIY32780.1"/>
    <property type="molecule type" value="Genomic_DNA"/>
</dbReference>
<evidence type="ECO:0000313" key="3">
    <source>
        <dbReference type="EMBL" id="GIY32780.1"/>
    </source>
</evidence>
<keyword evidence="2" id="KW-1133">Transmembrane helix</keyword>
<feature type="region of interest" description="Disordered" evidence="1">
    <location>
        <begin position="96"/>
        <end position="121"/>
    </location>
</feature>
<feature type="compositionally biased region" description="Basic and acidic residues" evidence="1">
    <location>
        <begin position="102"/>
        <end position="114"/>
    </location>
</feature>
<dbReference type="AlphaFoldDB" id="A0AAV4SJX0"/>
<sequence>MGHGTAYCSQGVYGVGVLMGAASSTLVICALSFIHDLIGTSVESAAFVVICINCDWFYKNVMSYGVGGVGIVASIVIVTLLPANLGERQSAFNGAGLTPKADVTDIHRQPEPNEKQPLLQK</sequence>
<gene>
    <name evidence="3" type="primary">MFSD12_2</name>
    <name evidence="3" type="ORF">CEXT_255461</name>
</gene>
<organism evidence="3 4">
    <name type="scientific">Caerostris extrusa</name>
    <name type="common">Bark spider</name>
    <name type="synonym">Caerostris bankana</name>
    <dbReference type="NCBI Taxonomy" id="172846"/>
    <lineage>
        <taxon>Eukaryota</taxon>
        <taxon>Metazoa</taxon>
        <taxon>Ecdysozoa</taxon>
        <taxon>Arthropoda</taxon>
        <taxon>Chelicerata</taxon>
        <taxon>Arachnida</taxon>
        <taxon>Araneae</taxon>
        <taxon>Araneomorphae</taxon>
        <taxon>Entelegynae</taxon>
        <taxon>Araneoidea</taxon>
        <taxon>Araneidae</taxon>
        <taxon>Caerostris</taxon>
    </lineage>
</organism>
<accession>A0AAV4SJX0</accession>